<sequence length="199" mass="22403">MSATNSLESGEDLENVALVRMEDVQPDRSVEVTITRNEGDESNDNSCSSTEDEESNTGSIVSVKYEEVVDCTENSNNSELIESNTDPLKLDDEPKTKESDQWPTLEILPGGVIKNADRYEDDLFTCQLEDDNKNDVAMYACAICSESFDELMTLSLHVRDHEQEKKRANNKLRYLENKKNASKRKIVDITSESKVPKNA</sequence>
<dbReference type="InterPro" id="IPR013087">
    <property type="entry name" value="Znf_C2H2_type"/>
</dbReference>
<evidence type="ECO:0000256" key="2">
    <source>
        <dbReference type="SAM" id="Coils"/>
    </source>
</evidence>
<keyword evidence="6" id="KW-1185">Reference proteome</keyword>
<keyword evidence="2" id="KW-0175">Coiled coil</keyword>
<reference evidence="5 6" key="1">
    <citation type="journal article" date="2015" name="Nat. Commun.">
        <title>Outbred genome sequencing and CRISPR/Cas9 gene editing in butterflies.</title>
        <authorList>
            <person name="Li X."/>
            <person name="Fan D."/>
            <person name="Zhang W."/>
            <person name="Liu G."/>
            <person name="Zhang L."/>
            <person name="Zhao L."/>
            <person name="Fang X."/>
            <person name="Chen L."/>
            <person name="Dong Y."/>
            <person name="Chen Y."/>
            <person name="Ding Y."/>
            <person name="Zhao R."/>
            <person name="Feng M."/>
            <person name="Zhu Y."/>
            <person name="Feng Y."/>
            <person name="Jiang X."/>
            <person name="Zhu D."/>
            <person name="Xiang H."/>
            <person name="Feng X."/>
            <person name="Li S."/>
            <person name="Wang J."/>
            <person name="Zhang G."/>
            <person name="Kronforst M.R."/>
            <person name="Wang W."/>
        </authorList>
    </citation>
    <scope>NUCLEOTIDE SEQUENCE [LARGE SCALE GENOMIC DNA]</scope>
    <source>
        <strain evidence="5">Ya'a_city_454_Px</strain>
        <tissue evidence="5">Whole body</tissue>
    </source>
</reference>
<dbReference type="EMBL" id="KQ458995">
    <property type="protein sequence ID" value="KPJ04410.1"/>
    <property type="molecule type" value="Genomic_DNA"/>
</dbReference>
<reference evidence="7" key="2">
    <citation type="submission" date="2025-04" db="UniProtKB">
        <authorList>
            <consortium name="RefSeq"/>
        </authorList>
    </citation>
    <scope>IDENTIFICATION</scope>
</reference>
<feature type="compositionally biased region" description="Basic and acidic residues" evidence="3">
    <location>
        <begin position="88"/>
        <end position="100"/>
    </location>
</feature>
<feature type="compositionally biased region" description="Basic and acidic residues" evidence="3">
    <location>
        <begin position="20"/>
        <end position="30"/>
    </location>
</feature>
<dbReference type="KEGG" id="pxu:106125698"/>
<keyword evidence="1" id="KW-0479">Metal-binding</keyword>
<feature type="region of interest" description="Disordered" evidence="3">
    <location>
        <begin position="1"/>
        <end position="104"/>
    </location>
</feature>
<name>A0A0N0PAB6_PAPXU</name>
<gene>
    <name evidence="7" type="primary">LOC106125698</name>
    <name evidence="5" type="ORF">RR46_01045</name>
</gene>
<feature type="compositionally biased region" description="Low complexity" evidence="3">
    <location>
        <begin position="73"/>
        <end position="84"/>
    </location>
</feature>
<evidence type="ECO:0000313" key="5">
    <source>
        <dbReference type="EMBL" id="KPJ04410.1"/>
    </source>
</evidence>
<feature type="domain" description="C2H2-type" evidence="4">
    <location>
        <begin position="139"/>
        <end position="166"/>
    </location>
</feature>
<dbReference type="Gene3D" id="3.30.160.60">
    <property type="entry name" value="Classic Zinc Finger"/>
    <property type="match status" value="1"/>
</dbReference>
<dbReference type="PROSITE" id="PS50157">
    <property type="entry name" value="ZINC_FINGER_C2H2_2"/>
    <property type="match status" value="1"/>
</dbReference>
<keyword evidence="1" id="KW-0862">Zinc</keyword>
<evidence type="ECO:0000259" key="4">
    <source>
        <dbReference type="PROSITE" id="PS50157"/>
    </source>
</evidence>
<dbReference type="Proteomes" id="UP000694872">
    <property type="component" value="Unplaced"/>
</dbReference>
<protein>
    <submittedName>
        <fullName evidence="7">Uncharacterized protein LOC106125698</fullName>
    </submittedName>
</protein>
<evidence type="ECO:0000313" key="6">
    <source>
        <dbReference type="Proteomes" id="UP000053268"/>
    </source>
</evidence>
<keyword evidence="1" id="KW-0863">Zinc-finger</keyword>
<accession>A0A0N0PAB6</accession>
<organism evidence="5 6">
    <name type="scientific">Papilio xuthus</name>
    <name type="common">Asian swallowtail butterfly</name>
    <dbReference type="NCBI Taxonomy" id="66420"/>
    <lineage>
        <taxon>Eukaryota</taxon>
        <taxon>Metazoa</taxon>
        <taxon>Ecdysozoa</taxon>
        <taxon>Arthropoda</taxon>
        <taxon>Hexapoda</taxon>
        <taxon>Insecta</taxon>
        <taxon>Pterygota</taxon>
        <taxon>Neoptera</taxon>
        <taxon>Endopterygota</taxon>
        <taxon>Lepidoptera</taxon>
        <taxon>Glossata</taxon>
        <taxon>Ditrysia</taxon>
        <taxon>Papilionoidea</taxon>
        <taxon>Papilionidae</taxon>
        <taxon>Papilioninae</taxon>
        <taxon>Papilio</taxon>
    </lineage>
</organism>
<dbReference type="RefSeq" id="XP_013178447.1">
    <property type="nucleotide sequence ID" value="XM_013322993.1"/>
</dbReference>
<dbReference type="GO" id="GO:0008270">
    <property type="term" value="F:zinc ion binding"/>
    <property type="evidence" value="ECO:0007669"/>
    <property type="project" value="UniProtKB-KW"/>
</dbReference>
<evidence type="ECO:0000313" key="7">
    <source>
        <dbReference type="RefSeq" id="XP_013178447.1"/>
    </source>
</evidence>
<dbReference type="Proteomes" id="UP000053268">
    <property type="component" value="Unassembled WGS sequence"/>
</dbReference>
<dbReference type="OrthoDB" id="7471224at2759"/>
<dbReference type="PROSITE" id="PS00028">
    <property type="entry name" value="ZINC_FINGER_C2H2_1"/>
    <property type="match status" value="1"/>
</dbReference>
<dbReference type="GeneID" id="106125698"/>
<proteinExistence type="predicted"/>
<evidence type="ECO:0000256" key="1">
    <source>
        <dbReference type="PROSITE-ProRule" id="PRU00042"/>
    </source>
</evidence>
<dbReference type="AlphaFoldDB" id="A0A0N0PAB6"/>
<feature type="coiled-coil region" evidence="2">
    <location>
        <begin position="151"/>
        <end position="185"/>
    </location>
</feature>
<evidence type="ECO:0000256" key="3">
    <source>
        <dbReference type="SAM" id="MobiDB-lite"/>
    </source>
</evidence>